<keyword evidence="1" id="KW-1133">Transmembrane helix</keyword>
<evidence type="ECO:0000313" key="3">
    <source>
        <dbReference type="Proteomes" id="UP000598217"/>
    </source>
</evidence>
<dbReference type="Proteomes" id="UP000598217">
    <property type="component" value="Unassembled WGS sequence"/>
</dbReference>
<name>A0ABR9HG36_9ACTN</name>
<gene>
    <name evidence="2" type="ORF">H4W79_002206</name>
</gene>
<dbReference type="EMBL" id="JADBDY010000001">
    <property type="protein sequence ID" value="MBE1457992.1"/>
    <property type="molecule type" value="Genomic_DNA"/>
</dbReference>
<protein>
    <submittedName>
        <fullName evidence="2">Uncharacterized protein</fullName>
    </submittedName>
</protein>
<feature type="transmembrane region" description="Helical" evidence="1">
    <location>
        <begin position="6"/>
        <end position="27"/>
    </location>
</feature>
<keyword evidence="3" id="KW-1185">Reference proteome</keyword>
<keyword evidence="1" id="KW-0812">Transmembrane</keyword>
<organism evidence="2 3">
    <name type="scientific">Nocardiopsis terrae</name>
    <dbReference type="NCBI Taxonomy" id="372655"/>
    <lineage>
        <taxon>Bacteria</taxon>
        <taxon>Bacillati</taxon>
        <taxon>Actinomycetota</taxon>
        <taxon>Actinomycetes</taxon>
        <taxon>Streptosporangiales</taxon>
        <taxon>Nocardiopsidaceae</taxon>
        <taxon>Nocardiopsis</taxon>
    </lineage>
</organism>
<accession>A0ABR9HG36</accession>
<evidence type="ECO:0000256" key="1">
    <source>
        <dbReference type="SAM" id="Phobius"/>
    </source>
</evidence>
<sequence>MVGTIAFVLMIISLSMMLISGLLAAVIKTR</sequence>
<proteinExistence type="predicted"/>
<comment type="caution">
    <text evidence="2">The sequence shown here is derived from an EMBL/GenBank/DDBJ whole genome shotgun (WGS) entry which is preliminary data.</text>
</comment>
<evidence type="ECO:0000313" key="2">
    <source>
        <dbReference type="EMBL" id="MBE1457992.1"/>
    </source>
</evidence>
<keyword evidence="1" id="KW-0472">Membrane</keyword>
<reference evidence="2 3" key="1">
    <citation type="submission" date="2020-10" db="EMBL/GenBank/DDBJ databases">
        <title>Sequencing the genomes of 1000 actinobacteria strains.</title>
        <authorList>
            <person name="Klenk H.-P."/>
        </authorList>
    </citation>
    <scope>NUCLEOTIDE SEQUENCE [LARGE SCALE GENOMIC DNA]</scope>
    <source>
        <strain evidence="2 3">DSM 45157</strain>
    </source>
</reference>